<evidence type="ECO:0000313" key="5">
    <source>
        <dbReference type="Proteomes" id="UP001062263"/>
    </source>
</evidence>
<sequence length="97" mass="11496">MLTNAYRAEKHSSNLIADKILEFIRRQTHGKTPFFLYYAPLEPHVTMQPLQEWIDRYPRGWDKRPYRGENGYLPHPRPRAAYAGMISQMDHNVGRLL</sequence>
<evidence type="ECO:0000256" key="2">
    <source>
        <dbReference type="ARBA" id="ARBA00022801"/>
    </source>
</evidence>
<dbReference type="InterPro" id="IPR000917">
    <property type="entry name" value="Sulfatase_N"/>
</dbReference>
<keyword evidence="5" id="KW-1185">Reference proteome</keyword>
<protein>
    <recommendedName>
        <fullName evidence="3">Sulfatase N-terminal domain-containing protein</fullName>
    </recommendedName>
</protein>
<reference evidence="4" key="1">
    <citation type="submission" date="2022-06" db="EMBL/GenBank/DDBJ databases">
        <title>Akkermansia biwalacus sp. nov., an anaerobic mucin-degrading bacterium isolated from human intestine.</title>
        <authorList>
            <person name="Kobayashi Y."/>
            <person name="Inoue S."/>
            <person name="Kawahara T."/>
            <person name="Kohda N."/>
        </authorList>
    </citation>
    <scope>NUCLEOTIDE SEQUENCE</scope>
    <source>
        <strain evidence="4">WON2089</strain>
    </source>
</reference>
<dbReference type="PANTHER" id="PTHR42693:SF53">
    <property type="entry name" value="ENDO-4-O-SULFATASE"/>
    <property type="match status" value="1"/>
</dbReference>
<evidence type="ECO:0000256" key="1">
    <source>
        <dbReference type="ARBA" id="ARBA00008779"/>
    </source>
</evidence>
<dbReference type="SUPFAM" id="SSF53649">
    <property type="entry name" value="Alkaline phosphatase-like"/>
    <property type="match status" value="1"/>
</dbReference>
<dbReference type="Gene3D" id="3.40.720.10">
    <property type="entry name" value="Alkaline Phosphatase, subunit A"/>
    <property type="match status" value="1"/>
</dbReference>
<dbReference type="Proteomes" id="UP001062263">
    <property type="component" value="Chromosome"/>
</dbReference>
<dbReference type="Pfam" id="PF00884">
    <property type="entry name" value="Sulfatase"/>
    <property type="match status" value="1"/>
</dbReference>
<name>A0ABM7ZGG6_9BACT</name>
<feature type="domain" description="Sulfatase N-terminal" evidence="3">
    <location>
        <begin position="9"/>
        <end position="97"/>
    </location>
</feature>
<dbReference type="PANTHER" id="PTHR42693">
    <property type="entry name" value="ARYLSULFATASE FAMILY MEMBER"/>
    <property type="match status" value="1"/>
</dbReference>
<proteinExistence type="inferred from homology"/>
<organism evidence="4 5">
    <name type="scientific">Akkermansia biwaensis</name>
    <dbReference type="NCBI Taxonomy" id="2946555"/>
    <lineage>
        <taxon>Bacteria</taxon>
        <taxon>Pseudomonadati</taxon>
        <taxon>Verrucomicrobiota</taxon>
        <taxon>Verrucomicrobiia</taxon>
        <taxon>Verrucomicrobiales</taxon>
        <taxon>Akkermansiaceae</taxon>
        <taxon>Akkermansia</taxon>
    </lineage>
</organism>
<keyword evidence="2" id="KW-0378">Hydrolase</keyword>
<evidence type="ECO:0000259" key="3">
    <source>
        <dbReference type="Pfam" id="PF00884"/>
    </source>
</evidence>
<comment type="similarity">
    <text evidence="1">Belongs to the sulfatase family.</text>
</comment>
<gene>
    <name evidence="4" type="ORF">Abiwalacus_13570</name>
</gene>
<dbReference type="InterPro" id="IPR050738">
    <property type="entry name" value="Sulfatase"/>
</dbReference>
<evidence type="ECO:0000313" key="4">
    <source>
        <dbReference type="EMBL" id="BDL43783.1"/>
    </source>
</evidence>
<dbReference type="EMBL" id="AP025943">
    <property type="protein sequence ID" value="BDL43783.1"/>
    <property type="molecule type" value="Genomic_DNA"/>
</dbReference>
<dbReference type="InterPro" id="IPR017850">
    <property type="entry name" value="Alkaline_phosphatase_core_sf"/>
</dbReference>
<accession>A0ABM7ZGG6</accession>